<dbReference type="EMBL" id="JBHSMQ010000001">
    <property type="protein sequence ID" value="MFC5453924.1"/>
    <property type="molecule type" value="Genomic_DNA"/>
</dbReference>
<name>A0ABW0KKD8_9BACT</name>
<keyword evidence="3" id="KW-1185">Reference proteome</keyword>
<dbReference type="SUPFAM" id="SSF47336">
    <property type="entry name" value="ACP-like"/>
    <property type="match status" value="1"/>
</dbReference>
<feature type="domain" description="Carrier" evidence="1">
    <location>
        <begin position="1"/>
        <end position="72"/>
    </location>
</feature>
<organism evidence="2 3">
    <name type="scientific">Prosthecobacter fluviatilis</name>
    <dbReference type="NCBI Taxonomy" id="445931"/>
    <lineage>
        <taxon>Bacteria</taxon>
        <taxon>Pseudomonadati</taxon>
        <taxon>Verrucomicrobiota</taxon>
        <taxon>Verrucomicrobiia</taxon>
        <taxon>Verrucomicrobiales</taxon>
        <taxon>Verrucomicrobiaceae</taxon>
        <taxon>Prosthecobacter</taxon>
    </lineage>
</organism>
<dbReference type="PROSITE" id="PS50075">
    <property type="entry name" value="CARRIER"/>
    <property type="match status" value="1"/>
</dbReference>
<sequence>MTLEKIFTEVFAIPESTVTDTLELRQINTWDSMTHMLLITRIEEVFSVQLTGDEIADMKSVGDARRALQAHAVAV</sequence>
<evidence type="ECO:0000313" key="2">
    <source>
        <dbReference type="EMBL" id="MFC5453924.1"/>
    </source>
</evidence>
<accession>A0ABW0KKD8</accession>
<dbReference type="Proteomes" id="UP001596052">
    <property type="component" value="Unassembled WGS sequence"/>
</dbReference>
<proteinExistence type="predicted"/>
<comment type="caution">
    <text evidence="2">The sequence shown here is derived from an EMBL/GenBank/DDBJ whole genome shotgun (WGS) entry which is preliminary data.</text>
</comment>
<evidence type="ECO:0000313" key="3">
    <source>
        <dbReference type="Proteomes" id="UP001596052"/>
    </source>
</evidence>
<protein>
    <submittedName>
        <fullName evidence="2">Acyl carrier protein</fullName>
    </submittedName>
</protein>
<gene>
    <name evidence="2" type="ORF">ACFQDI_03565</name>
</gene>
<dbReference type="RefSeq" id="WP_377163476.1">
    <property type="nucleotide sequence ID" value="NZ_JBHSMQ010000001.1"/>
</dbReference>
<dbReference type="InterPro" id="IPR009081">
    <property type="entry name" value="PP-bd_ACP"/>
</dbReference>
<dbReference type="Gene3D" id="1.10.1200.10">
    <property type="entry name" value="ACP-like"/>
    <property type="match status" value="1"/>
</dbReference>
<dbReference type="InterPro" id="IPR036736">
    <property type="entry name" value="ACP-like_sf"/>
</dbReference>
<reference evidence="3" key="1">
    <citation type="journal article" date="2019" name="Int. J. Syst. Evol. Microbiol.">
        <title>The Global Catalogue of Microorganisms (GCM) 10K type strain sequencing project: providing services to taxonomists for standard genome sequencing and annotation.</title>
        <authorList>
            <consortium name="The Broad Institute Genomics Platform"/>
            <consortium name="The Broad Institute Genome Sequencing Center for Infectious Disease"/>
            <person name="Wu L."/>
            <person name="Ma J."/>
        </authorList>
    </citation>
    <scope>NUCLEOTIDE SEQUENCE [LARGE SCALE GENOMIC DNA]</scope>
    <source>
        <strain evidence="3">CGMCC 4.1469</strain>
    </source>
</reference>
<evidence type="ECO:0000259" key="1">
    <source>
        <dbReference type="PROSITE" id="PS50075"/>
    </source>
</evidence>